<proteinExistence type="predicted"/>
<dbReference type="EMBL" id="JAHWGI010001107">
    <property type="protein sequence ID" value="KAK3922701.1"/>
    <property type="molecule type" value="Genomic_DNA"/>
</dbReference>
<evidence type="ECO:0000256" key="1">
    <source>
        <dbReference type="SAM" id="MobiDB-lite"/>
    </source>
</evidence>
<dbReference type="AlphaFoldDB" id="A0AAE1LJQ3"/>
<protein>
    <submittedName>
        <fullName evidence="2">Acetyl-coenzyme A synthetase</fullName>
    </submittedName>
</protein>
<dbReference type="Proteomes" id="UP001219518">
    <property type="component" value="Unassembled WGS sequence"/>
</dbReference>
<feature type="region of interest" description="Disordered" evidence="1">
    <location>
        <begin position="38"/>
        <end position="88"/>
    </location>
</feature>
<accession>A0AAE1LJQ3</accession>
<comment type="caution">
    <text evidence="2">The sequence shown here is derived from an EMBL/GenBank/DDBJ whole genome shotgun (WGS) entry which is preliminary data.</text>
</comment>
<keyword evidence="3" id="KW-1185">Reference proteome</keyword>
<evidence type="ECO:0000313" key="3">
    <source>
        <dbReference type="Proteomes" id="UP001219518"/>
    </source>
</evidence>
<name>A0AAE1LJQ3_9NEOP</name>
<organism evidence="2 3">
    <name type="scientific">Frankliniella fusca</name>
    <dbReference type="NCBI Taxonomy" id="407009"/>
    <lineage>
        <taxon>Eukaryota</taxon>
        <taxon>Metazoa</taxon>
        <taxon>Ecdysozoa</taxon>
        <taxon>Arthropoda</taxon>
        <taxon>Hexapoda</taxon>
        <taxon>Insecta</taxon>
        <taxon>Pterygota</taxon>
        <taxon>Neoptera</taxon>
        <taxon>Paraneoptera</taxon>
        <taxon>Thysanoptera</taxon>
        <taxon>Terebrantia</taxon>
        <taxon>Thripoidea</taxon>
        <taxon>Thripidae</taxon>
        <taxon>Frankliniella</taxon>
    </lineage>
</organism>
<feature type="region of interest" description="Disordered" evidence="1">
    <location>
        <begin position="1"/>
        <end position="25"/>
    </location>
</feature>
<reference evidence="2" key="1">
    <citation type="submission" date="2021-07" db="EMBL/GenBank/DDBJ databases">
        <authorList>
            <person name="Catto M.A."/>
            <person name="Jacobson A."/>
            <person name="Kennedy G."/>
            <person name="Labadie P."/>
            <person name="Hunt B.G."/>
            <person name="Srinivasan R."/>
        </authorList>
    </citation>
    <scope>NUCLEOTIDE SEQUENCE</scope>
    <source>
        <strain evidence="2">PL_HMW_Pooled</strain>
        <tissue evidence="2">Head</tissue>
    </source>
</reference>
<feature type="non-terminal residue" evidence="2">
    <location>
        <position position="1"/>
    </location>
</feature>
<reference evidence="2" key="2">
    <citation type="journal article" date="2023" name="BMC Genomics">
        <title>Pest status, molecular evolution, and epigenetic factors derived from the genome assembly of Frankliniella fusca, a thysanopteran phytovirus vector.</title>
        <authorList>
            <person name="Catto M.A."/>
            <person name="Labadie P.E."/>
            <person name="Jacobson A.L."/>
            <person name="Kennedy G.G."/>
            <person name="Srinivasan R."/>
            <person name="Hunt B.G."/>
        </authorList>
    </citation>
    <scope>NUCLEOTIDE SEQUENCE</scope>
    <source>
        <strain evidence="2">PL_HMW_Pooled</strain>
    </source>
</reference>
<evidence type="ECO:0000313" key="2">
    <source>
        <dbReference type="EMBL" id="KAK3922701.1"/>
    </source>
</evidence>
<gene>
    <name evidence="2" type="ORF">KUF71_001497</name>
</gene>
<sequence length="88" mass="10070">RFARSTVGRYRGGGSRFREPAAQESRVPRILCGPFADCEQPTRRIRGPRPSPAEDPRFARYPHGATRRPRALPRTRGLLPRNREPPPR</sequence>